<accession>A0A9D3UXM6</accession>
<reference evidence="1 2" key="1">
    <citation type="journal article" date="2021" name="Plant Biotechnol. J.">
        <title>Multi-omics assisted identification of the key and species-specific regulatory components of drought-tolerant mechanisms in Gossypium stocksii.</title>
        <authorList>
            <person name="Yu D."/>
            <person name="Ke L."/>
            <person name="Zhang D."/>
            <person name="Wu Y."/>
            <person name="Sun Y."/>
            <person name="Mei J."/>
            <person name="Sun J."/>
            <person name="Sun Y."/>
        </authorList>
    </citation>
    <scope>NUCLEOTIDE SEQUENCE [LARGE SCALE GENOMIC DNA]</scope>
    <source>
        <strain evidence="2">cv. E1</strain>
        <tissue evidence="1">Leaf</tissue>
    </source>
</reference>
<dbReference type="AlphaFoldDB" id="A0A9D3UXM6"/>
<name>A0A9D3UXM6_9ROSI</name>
<dbReference type="Proteomes" id="UP000828251">
    <property type="component" value="Unassembled WGS sequence"/>
</dbReference>
<evidence type="ECO:0000313" key="2">
    <source>
        <dbReference type="Proteomes" id="UP000828251"/>
    </source>
</evidence>
<evidence type="ECO:0000313" key="1">
    <source>
        <dbReference type="EMBL" id="KAH1064286.1"/>
    </source>
</evidence>
<protein>
    <submittedName>
        <fullName evidence="1">Uncharacterized protein</fullName>
    </submittedName>
</protein>
<keyword evidence="2" id="KW-1185">Reference proteome</keyword>
<dbReference type="EMBL" id="JAIQCV010000009">
    <property type="protein sequence ID" value="KAH1064286.1"/>
    <property type="molecule type" value="Genomic_DNA"/>
</dbReference>
<organism evidence="1 2">
    <name type="scientific">Gossypium stocksii</name>
    <dbReference type="NCBI Taxonomy" id="47602"/>
    <lineage>
        <taxon>Eukaryota</taxon>
        <taxon>Viridiplantae</taxon>
        <taxon>Streptophyta</taxon>
        <taxon>Embryophyta</taxon>
        <taxon>Tracheophyta</taxon>
        <taxon>Spermatophyta</taxon>
        <taxon>Magnoliopsida</taxon>
        <taxon>eudicotyledons</taxon>
        <taxon>Gunneridae</taxon>
        <taxon>Pentapetalae</taxon>
        <taxon>rosids</taxon>
        <taxon>malvids</taxon>
        <taxon>Malvales</taxon>
        <taxon>Malvaceae</taxon>
        <taxon>Malvoideae</taxon>
        <taxon>Gossypium</taxon>
    </lineage>
</organism>
<gene>
    <name evidence="1" type="ORF">J1N35_029273</name>
</gene>
<proteinExistence type="predicted"/>
<comment type="caution">
    <text evidence="1">The sequence shown here is derived from an EMBL/GenBank/DDBJ whole genome shotgun (WGS) entry which is preliminary data.</text>
</comment>
<sequence length="56" mass="6417">MKLYHKVELDGLYQSYEEAIKKYQEGTIKNLTKAQLELRSNLVVHAQVIASPLNLS</sequence>